<evidence type="ECO:0000256" key="1">
    <source>
        <dbReference type="SAM" id="MobiDB-lite"/>
    </source>
</evidence>
<protein>
    <submittedName>
        <fullName evidence="2">Uncharacterized protein</fullName>
    </submittedName>
</protein>
<evidence type="ECO:0000313" key="3">
    <source>
        <dbReference type="Proteomes" id="UP001058003"/>
    </source>
</evidence>
<organism evidence="2 3">
    <name type="scientific">Dactylosporangium aurantiacum</name>
    <dbReference type="NCBI Taxonomy" id="35754"/>
    <lineage>
        <taxon>Bacteria</taxon>
        <taxon>Bacillati</taxon>
        <taxon>Actinomycetota</taxon>
        <taxon>Actinomycetes</taxon>
        <taxon>Micromonosporales</taxon>
        <taxon>Micromonosporaceae</taxon>
        <taxon>Dactylosporangium</taxon>
    </lineage>
</organism>
<dbReference type="KEGG" id="daur:Daura_23000"/>
<accession>A0A9Q9MN16</accession>
<dbReference type="Proteomes" id="UP001058003">
    <property type="component" value="Chromosome"/>
</dbReference>
<reference evidence="2" key="1">
    <citation type="submission" date="2021-04" db="EMBL/GenBank/DDBJ databases">
        <title>Dactylosporangium aurantiacum NRRL B-8018 full assembly.</title>
        <authorList>
            <person name="Hartkoorn R.C."/>
            <person name="Beaudoing E."/>
            <person name="Hot D."/>
        </authorList>
    </citation>
    <scope>NUCLEOTIDE SEQUENCE</scope>
    <source>
        <strain evidence="2">NRRL B-8018</strain>
    </source>
</reference>
<feature type="region of interest" description="Disordered" evidence="1">
    <location>
        <begin position="1"/>
        <end position="29"/>
    </location>
</feature>
<proteinExistence type="predicted"/>
<dbReference type="AlphaFoldDB" id="A0A9Q9MN16"/>
<dbReference type="EMBL" id="CP073767">
    <property type="protein sequence ID" value="UWZ58781.1"/>
    <property type="molecule type" value="Genomic_DNA"/>
</dbReference>
<gene>
    <name evidence="2" type="ORF">Daura_23000</name>
</gene>
<dbReference type="RefSeq" id="WP_156089676.1">
    <property type="nucleotide sequence ID" value="NZ_CP073767.1"/>
</dbReference>
<sequence length="57" mass="5734">MTVTAVQITPRPAPTSTTPTPVAAGGGAEPTGIVIVADVEALTRTNQPGCGDDNPYR</sequence>
<feature type="compositionally biased region" description="Low complexity" evidence="1">
    <location>
        <begin position="14"/>
        <end position="23"/>
    </location>
</feature>
<name>A0A9Q9MN16_9ACTN</name>
<keyword evidence="3" id="KW-1185">Reference proteome</keyword>
<evidence type="ECO:0000313" key="2">
    <source>
        <dbReference type="EMBL" id="UWZ58781.1"/>
    </source>
</evidence>